<evidence type="ECO:0000256" key="2">
    <source>
        <dbReference type="HAMAP-Rule" id="MF_01477"/>
    </source>
</evidence>
<accession>A0A450WSM1</accession>
<dbReference type="GO" id="GO:0005737">
    <property type="term" value="C:cytoplasm"/>
    <property type="evidence" value="ECO:0007669"/>
    <property type="project" value="UniProtKB-SubCell"/>
</dbReference>
<dbReference type="InterPro" id="IPR043519">
    <property type="entry name" value="NT_sf"/>
</dbReference>
<comment type="subunit">
    <text evidence="2">Interacts with ribosomal protein uL14 (rplN).</text>
</comment>
<keyword evidence="2" id="KW-0810">Translation regulation</keyword>
<keyword evidence="2" id="KW-0963">Cytoplasm</keyword>
<evidence type="ECO:0000313" key="5">
    <source>
        <dbReference type="EMBL" id="VFK20045.1"/>
    </source>
</evidence>
<comment type="function">
    <text evidence="2">Functions as a ribosomal silencing factor. Interacts with ribosomal protein uL14 (rplN), blocking formation of intersubunit bridge B8. Prevents association of the 30S and 50S ribosomal subunits and the formation of functional ribosomes, thus repressing translation.</text>
</comment>
<name>A0A450WSM1_9GAMM</name>
<evidence type="ECO:0000256" key="1">
    <source>
        <dbReference type="ARBA" id="ARBA00010574"/>
    </source>
</evidence>
<dbReference type="SUPFAM" id="SSF81301">
    <property type="entry name" value="Nucleotidyltransferase"/>
    <property type="match status" value="1"/>
</dbReference>
<dbReference type="HAMAP" id="MF_01477">
    <property type="entry name" value="Iojap_RsfS"/>
    <property type="match status" value="1"/>
</dbReference>
<dbReference type="GO" id="GO:0090071">
    <property type="term" value="P:negative regulation of ribosome biogenesis"/>
    <property type="evidence" value="ECO:0007669"/>
    <property type="project" value="UniProtKB-UniRule"/>
</dbReference>
<dbReference type="GO" id="GO:0042256">
    <property type="term" value="P:cytosolic ribosome assembly"/>
    <property type="evidence" value="ECO:0007669"/>
    <property type="project" value="UniProtKB-UniRule"/>
</dbReference>
<dbReference type="NCBIfam" id="TIGR00090">
    <property type="entry name" value="rsfS_iojap_ybeB"/>
    <property type="match status" value="1"/>
</dbReference>
<dbReference type="EMBL" id="CAADEZ010000059">
    <property type="protein sequence ID" value="VFJ48412.1"/>
    <property type="molecule type" value="Genomic_DNA"/>
</dbReference>
<dbReference type="GO" id="GO:0043023">
    <property type="term" value="F:ribosomal large subunit binding"/>
    <property type="evidence" value="ECO:0007669"/>
    <property type="project" value="TreeGrafter"/>
</dbReference>
<evidence type="ECO:0000313" key="4">
    <source>
        <dbReference type="EMBL" id="VFJ70229.1"/>
    </source>
</evidence>
<dbReference type="GO" id="GO:0017148">
    <property type="term" value="P:negative regulation of translation"/>
    <property type="evidence" value="ECO:0007669"/>
    <property type="project" value="UniProtKB-UniRule"/>
</dbReference>
<proteinExistence type="inferred from homology"/>
<organism evidence="5">
    <name type="scientific">Candidatus Kentrum sp. FM</name>
    <dbReference type="NCBI Taxonomy" id="2126340"/>
    <lineage>
        <taxon>Bacteria</taxon>
        <taxon>Pseudomonadati</taxon>
        <taxon>Pseudomonadota</taxon>
        <taxon>Gammaproteobacteria</taxon>
        <taxon>Candidatus Kentrum</taxon>
    </lineage>
</organism>
<dbReference type="EMBL" id="CAADFA010000548">
    <property type="protein sequence ID" value="VFJ70229.1"/>
    <property type="molecule type" value="Genomic_DNA"/>
</dbReference>
<sequence>MNDYMHKLPERLVHDVVSDLEEVKAIDVTVLDVRNLTSITDFMIIATGRSKRHARALAENVVRASKGTGHPPLGVEGEQHGEWIIVDLCDVVVHVMLSEARDLYQLEKLWYTAPNRK</sequence>
<comment type="subcellular location">
    <subcellularLocation>
        <location evidence="2">Cytoplasm</location>
    </subcellularLocation>
</comment>
<gene>
    <name evidence="2" type="primary">rsfS</name>
    <name evidence="3" type="ORF">BECKFM1743A_GA0114220_100594</name>
    <name evidence="5" type="ORF">BECKFM1743B_GA0114221_106653</name>
    <name evidence="4" type="ORF">BECKFM1743C_GA0114222_105484</name>
</gene>
<dbReference type="PANTHER" id="PTHR21043">
    <property type="entry name" value="IOJAP SUPERFAMILY ORTHOLOG"/>
    <property type="match status" value="1"/>
</dbReference>
<protein>
    <recommendedName>
        <fullName evidence="2">Ribosomal silencing factor RsfS</fullName>
    </recommendedName>
</protein>
<dbReference type="Gene3D" id="3.30.460.10">
    <property type="entry name" value="Beta Polymerase, domain 2"/>
    <property type="match status" value="1"/>
</dbReference>
<dbReference type="Pfam" id="PF02410">
    <property type="entry name" value="RsfS"/>
    <property type="match status" value="1"/>
</dbReference>
<evidence type="ECO:0000313" key="3">
    <source>
        <dbReference type="EMBL" id="VFJ48412.1"/>
    </source>
</evidence>
<dbReference type="PANTHER" id="PTHR21043:SF0">
    <property type="entry name" value="MITOCHONDRIAL ASSEMBLY OF RIBOSOMAL LARGE SUBUNIT PROTEIN 1"/>
    <property type="match status" value="1"/>
</dbReference>
<dbReference type="AlphaFoldDB" id="A0A450WSM1"/>
<dbReference type="EMBL" id="CAADFL010000665">
    <property type="protein sequence ID" value="VFK20045.1"/>
    <property type="molecule type" value="Genomic_DNA"/>
</dbReference>
<dbReference type="InterPro" id="IPR004394">
    <property type="entry name" value="Iojap/RsfS/C7orf30"/>
</dbReference>
<comment type="similarity">
    <text evidence="1 2">Belongs to the Iojap/RsfS family.</text>
</comment>
<keyword evidence="2" id="KW-0678">Repressor</keyword>
<reference evidence="5" key="1">
    <citation type="submission" date="2019-02" db="EMBL/GenBank/DDBJ databases">
        <authorList>
            <person name="Gruber-Vodicka R. H."/>
            <person name="Seah K. B. B."/>
        </authorList>
    </citation>
    <scope>NUCLEOTIDE SEQUENCE</scope>
    <source>
        <strain evidence="3">BECK_BZ163</strain>
        <strain evidence="5">BECK_BZ164</strain>
        <strain evidence="4">BECK_BZ165</strain>
    </source>
</reference>